<dbReference type="OrthoDB" id="132546at2157"/>
<organism evidence="2 3">
    <name type="scientific">Halocatena pleomorpha</name>
    <dbReference type="NCBI Taxonomy" id="1785090"/>
    <lineage>
        <taxon>Archaea</taxon>
        <taxon>Methanobacteriati</taxon>
        <taxon>Methanobacteriota</taxon>
        <taxon>Stenosarchaea group</taxon>
        <taxon>Halobacteria</taxon>
        <taxon>Halobacteriales</taxon>
        <taxon>Natronomonadaceae</taxon>
        <taxon>Halocatena</taxon>
    </lineage>
</organism>
<dbReference type="Proteomes" id="UP000282322">
    <property type="component" value="Unassembled WGS sequence"/>
</dbReference>
<dbReference type="AlphaFoldDB" id="A0A3P3RJQ3"/>
<dbReference type="Pfam" id="PF00534">
    <property type="entry name" value="Glycos_transf_1"/>
    <property type="match status" value="1"/>
</dbReference>
<feature type="domain" description="Glycosyl transferase family 1" evidence="1">
    <location>
        <begin position="199"/>
        <end position="318"/>
    </location>
</feature>
<dbReference type="InterPro" id="IPR001296">
    <property type="entry name" value="Glyco_trans_1"/>
</dbReference>
<reference evidence="2 3" key="1">
    <citation type="submission" date="2018-11" db="EMBL/GenBank/DDBJ databases">
        <title>Taxonoimc description of Halomarina strain SPP-AMP-1.</title>
        <authorList>
            <person name="Pal Y."/>
            <person name="Srinivasana K."/>
            <person name="Verma A."/>
            <person name="Kumar P."/>
        </authorList>
    </citation>
    <scope>NUCLEOTIDE SEQUENCE [LARGE SCALE GENOMIC DNA]</scope>
    <source>
        <strain evidence="2 3">SPP-AMP-1</strain>
    </source>
</reference>
<gene>
    <name evidence="2" type="ORF">EIK79_02975</name>
</gene>
<comment type="caution">
    <text evidence="2">The sequence shown here is derived from an EMBL/GenBank/DDBJ whole genome shotgun (WGS) entry which is preliminary data.</text>
</comment>
<dbReference type="PANTHER" id="PTHR45919">
    <property type="entry name" value="GDP-MAN:MAN(3)GLCNAC(2)-PP-DOL ALPHA-1,2-MANNOSYLTRANSFERASE"/>
    <property type="match status" value="1"/>
</dbReference>
<evidence type="ECO:0000259" key="1">
    <source>
        <dbReference type="Pfam" id="PF00534"/>
    </source>
</evidence>
<sequence>MARVAVLHNTLDFHGGADAVCLAACEALQTIHDVTLITVSGTNPAVLADRFGVSIPDIAVRMPRGAPAISGTLSAGAPWIGPQLAFRSVLLHRFFRSFAGEFDLAVSTANEFSLSLPSVQYVHYPQFNLHRLSDAAPGRLNRLWSRLAGPTRAEATAPGVTLLSNSSWTASVVEEIYGGRPTVCVPPVDPVPCDRPWSDREEGIVVVGRLAPDKRVLDAITVIDRLRERGYDLHLHIVGATPRAYRNYAARVTAAARERSYVVVERNVTRSRRERLLCTHKYGLNMKPKEHFGMTVAEYGTAGMIAFAPASGGQQEVLDGRSDRLFDSLREAVTLIARAVDADESPAFSTERFSRKTFQRSLRSHVERLLEAQ</sequence>
<evidence type="ECO:0000313" key="3">
    <source>
        <dbReference type="Proteomes" id="UP000282322"/>
    </source>
</evidence>
<accession>A0A3P3RJQ3</accession>
<protein>
    <submittedName>
        <fullName evidence="2">Glycosyltransferase family 1 protein</fullName>
    </submittedName>
</protein>
<dbReference type="RefSeq" id="WP_124953633.1">
    <property type="nucleotide sequence ID" value="NZ_RRCH01000003.1"/>
</dbReference>
<dbReference type="GO" id="GO:0004377">
    <property type="term" value="F:GDP-Man:Man(3)GlcNAc(2)-PP-Dol alpha-1,2-mannosyltransferase activity"/>
    <property type="evidence" value="ECO:0007669"/>
    <property type="project" value="InterPro"/>
</dbReference>
<dbReference type="EMBL" id="RRCH01000003">
    <property type="protein sequence ID" value="RRJ33766.1"/>
    <property type="molecule type" value="Genomic_DNA"/>
</dbReference>
<keyword evidence="3" id="KW-1185">Reference proteome</keyword>
<dbReference type="InterPro" id="IPR038013">
    <property type="entry name" value="ALG11"/>
</dbReference>
<evidence type="ECO:0000313" key="2">
    <source>
        <dbReference type="EMBL" id="RRJ33766.1"/>
    </source>
</evidence>
<dbReference type="GO" id="GO:0016020">
    <property type="term" value="C:membrane"/>
    <property type="evidence" value="ECO:0007669"/>
    <property type="project" value="TreeGrafter"/>
</dbReference>
<dbReference type="Gene3D" id="3.40.50.2000">
    <property type="entry name" value="Glycogen Phosphorylase B"/>
    <property type="match status" value="1"/>
</dbReference>
<name>A0A3P3RJQ3_9EURY</name>
<dbReference type="PANTHER" id="PTHR45919:SF1">
    <property type="entry name" value="GDP-MAN:MAN(3)GLCNAC(2)-PP-DOL ALPHA-1,2-MANNOSYLTRANSFERASE"/>
    <property type="match status" value="1"/>
</dbReference>
<dbReference type="GO" id="GO:0006487">
    <property type="term" value="P:protein N-linked glycosylation"/>
    <property type="evidence" value="ECO:0007669"/>
    <property type="project" value="TreeGrafter"/>
</dbReference>
<proteinExistence type="predicted"/>
<dbReference type="SUPFAM" id="SSF53756">
    <property type="entry name" value="UDP-Glycosyltransferase/glycogen phosphorylase"/>
    <property type="match status" value="1"/>
</dbReference>